<name>A0A9X4M3N5_9ACTN</name>
<dbReference type="RefSeq" id="WP_332519314.1">
    <property type="nucleotide sequence ID" value="NZ_JANRHA010000002.1"/>
</dbReference>
<dbReference type="GO" id="GO:0043856">
    <property type="term" value="F:anti-sigma factor antagonist activity"/>
    <property type="evidence" value="ECO:0007669"/>
    <property type="project" value="InterPro"/>
</dbReference>
<dbReference type="AlphaFoldDB" id="A0A9X4M3N5"/>
<comment type="similarity">
    <text evidence="1 2">Belongs to the anti-sigma-factor antagonist family.</text>
</comment>
<dbReference type="Gene3D" id="3.30.750.24">
    <property type="entry name" value="STAS domain"/>
    <property type="match status" value="1"/>
</dbReference>
<dbReference type="InterPro" id="IPR003658">
    <property type="entry name" value="Anti-sigma_ant"/>
</dbReference>
<dbReference type="Pfam" id="PF01740">
    <property type="entry name" value="STAS"/>
    <property type="match status" value="1"/>
</dbReference>
<dbReference type="Proteomes" id="UP001152755">
    <property type="component" value="Unassembled WGS sequence"/>
</dbReference>
<dbReference type="InterPro" id="IPR002645">
    <property type="entry name" value="STAS_dom"/>
</dbReference>
<evidence type="ECO:0000256" key="1">
    <source>
        <dbReference type="ARBA" id="ARBA00009013"/>
    </source>
</evidence>
<evidence type="ECO:0000313" key="4">
    <source>
        <dbReference type="EMBL" id="MDG3013831.1"/>
    </source>
</evidence>
<gene>
    <name evidence="4" type="ORF">NVS88_04580</name>
</gene>
<evidence type="ECO:0000256" key="2">
    <source>
        <dbReference type="RuleBase" id="RU003749"/>
    </source>
</evidence>
<accession>A0A9X4M3N5</accession>
<keyword evidence="5" id="KW-1185">Reference proteome</keyword>
<sequence length="120" mass="12420">MDAPDAGHDSDLTLTVEAADGCVILHAAGEIDVVTAPRLQDGLEQLIGRHPGSVMIVDLTEVGFLASAGLAVLMRSSELDERSRFMVVASGPATVRPLELTGLSDALDVHATVEAAMATV</sequence>
<evidence type="ECO:0000259" key="3">
    <source>
        <dbReference type="PROSITE" id="PS50801"/>
    </source>
</evidence>
<dbReference type="PANTHER" id="PTHR33495">
    <property type="entry name" value="ANTI-SIGMA FACTOR ANTAGONIST TM_1081-RELATED-RELATED"/>
    <property type="match status" value="1"/>
</dbReference>
<dbReference type="PANTHER" id="PTHR33495:SF13">
    <property type="entry name" value="ANTI-SIGMA-F FACTOR ANTAGONIST RSFB"/>
    <property type="match status" value="1"/>
</dbReference>
<dbReference type="InterPro" id="IPR036513">
    <property type="entry name" value="STAS_dom_sf"/>
</dbReference>
<dbReference type="PROSITE" id="PS50801">
    <property type="entry name" value="STAS"/>
    <property type="match status" value="1"/>
</dbReference>
<proteinExistence type="inferred from homology"/>
<dbReference type="NCBIfam" id="TIGR00377">
    <property type="entry name" value="ant_ant_sig"/>
    <property type="match status" value="1"/>
</dbReference>
<dbReference type="EMBL" id="JANRHA010000002">
    <property type="protein sequence ID" value="MDG3013831.1"/>
    <property type="molecule type" value="Genomic_DNA"/>
</dbReference>
<dbReference type="SUPFAM" id="SSF52091">
    <property type="entry name" value="SpoIIaa-like"/>
    <property type="match status" value="1"/>
</dbReference>
<feature type="domain" description="STAS" evidence="3">
    <location>
        <begin position="12"/>
        <end position="120"/>
    </location>
</feature>
<organism evidence="4 5">
    <name type="scientific">Speluncibacter jeojiensis</name>
    <dbReference type="NCBI Taxonomy" id="2710754"/>
    <lineage>
        <taxon>Bacteria</taxon>
        <taxon>Bacillati</taxon>
        <taxon>Actinomycetota</taxon>
        <taxon>Actinomycetes</taxon>
        <taxon>Mycobacteriales</taxon>
        <taxon>Speluncibacteraceae</taxon>
        <taxon>Speluncibacter</taxon>
    </lineage>
</organism>
<reference evidence="4" key="1">
    <citation type="submission" date="2022-08" db="EMBL/GenBank/DDBJ databases">
        <title>Genome analysis of Corynebacteriales strain.</title>
        <authorList>
            <person name="Lee S.D."/>
        </authorList>
    </citation>
    <scope>NUCLEOTIDE SEQUENCE</scope>
    <source>
        <strain evidence="4">D3-21</strain>
    </source>
</reference>
<protein>
    <recommendedName>
        <fullName evidence="2">Anti-sigma factor antagonist</fullName>
    </recommendedName>
</protein>
<comment type="caution">
    <text evidence="4">The sequence shown here is derived from an EMBL/GenBank/DDBJ whole genome shotgun (WGS) entry which is preliminary data.</text>
</comment>
<dbReference type="CDD" id="cd07043">
    <property type="entry name" value="STAS_anti-anti-sigma_factors"/>
    <property type="match status" value="1"/>
</dbReference>
<evidence type="ECO:0000313" key="5">
    <source>
        <dbReference type="Proteomes" id="UP001152755"/>
    </source>
</evidence>